<keyword evidence="2" id="KW-0808">Transferase</keyword>
<dbReference type="SUPFAM" id="SSF53335">
    <property type="entry name" value="S-adenosyl-L-methionine-dependent methyltransferases"/>
    <property type="match status" value="1"/>
</dbReference>
<dbReference type="EMBL" id="JAGSXJ010000015">
    <property type="protein sequence ID" value="KAH6685476.1"/>
    <property type="molecule type" value="Genomic_DNA"/>
</dbReference>
<dbReference type="InterPro" id="IPR036390">
    <property type="entry name" value="WH_DNA-bd_sf"/>
</dbReference>
<sequence>MAQNLSTLTALAARIAKSAEVIDSFLKENQLPEPSFEADGPKNFPVTDKNPEILAARDELIDCTQELRDLVVGPTDTIKWRTMVDHTFTASLQAIYRFKIAQAVPLEGEIIIADLSKATGLAEVDVARIMRCAAVHHVFQEKTVGSFSHTATSALLAQDKGMQALLGHMTDGAFPAAAKMCDFLEKYPGSQEPGESPYTMTFGSPMFARGAAEPHVMQRFIDAMTAWSTGDGSEGMVKGFDWAKLGAGKVVDVGGAAGHISLAVASRFPDLTFAVQDVLPTKPHAEGLIASFPADVASRVQWQAHDFFEPQPAECRGAAAYILRYICHDWPDRYASKILANVAEAMTTESSLIIADAVLPPREVKLPRAQEAILRGFDISMLCQLNARERAIEDWTKLLKMADERFEIVGVTPPEKAGEVSIIEAKLRV</sequence>
<dbReference type="PROSITE" id="PS51683">
    <property type="entry name" value="SAM_OMT_II"/>
    <property type="match status" value="1"/>
</dbReference>
<evidence type="ECO:0000259" key="4">
    <source>
        <dbReference type="Pfam" id="PF00891"/>
    </source>
</evidence>
<dbReference type="InterPro" id="IPR036388">
    <property type="entry name" value="WH-like_DNA-bd_sf"/>
</dbReference>
<feature type="domain" description="O-methyltransferase C-terminal" evidence="4">
    <location>
        <begin position="194"/>
        <end position="402"/>
    </location>
</feature>
<dbReference type="InterPro" id="IPR029063">
    <property type="entry name" value="SAM-dependent_MTases_sf"/>
</dbReference>
<protein>
    <submittedName>
        <fullName evidence="5">S-adenosyl-L-methionine-dependent methyltransferase</fullName>
    </submittedName>
</protein>
<gene>
    <name evidence="5" type="ORF">F5X68DRAFT_210207</name>
</gene>
<dbReference type="PANTHER" id="PTHR43712">
    <property type="entry name" value="PUTATIVE (AFU_ORTHOLOGUE AFUA_4G14580)-RELATED"/>
    <property type="match status" value="1"/>
</dbReference>
<keyword evidence="1 5" id="KW-0489">Methyltransferase</keyword>
<reference evidence="5" key="1">
    <citation type="journal article" date="2021" name="Nat. Commun.">
        <title>Genetic determinants of endophytism in the Arabidopsis root mycobiome.</title>
        <authorList>
            <person name="Mesny F."/>
            <person name="Miyauchi S."/>
            <person name="Thiergart T."/>
            <person name="Pickel B."/>
            <person name="Atanasova L."/>
            <person name="Karlsson M."/>
            <person name="Huettel B."/>
            <person name="Barry K.W."/>
            <person name="Haridas S."/>
            <person name="Chen C."/>
            <person name="Bauer D."/>
            <person name="Andreopoulos W."/>
            <person name="Pangilinan J."/>
            <person name="LaButti K."/>
            <person name="Riley R."/>
            <person name="Lipzen A."/>
            <person name="Clum A."/>
            <person name="Drula E."/>
            <person name="Henrissat B."/>
            <person name="Kohler A."/>
            <person name="Grigoriev I.V."/>
            <person name="Martin F.M."/>
            <person name="Hacquard S."/>
        </authorList>
    </citation>
    <scope>NUCLEOTIDE SEQUENCE</scope>
    <source>
        <strain evidence="5">MPI-SDFR-AT-0117</strain>
    </source>
</reference>
<dbReference type="GO" id="GO:0032259">
    <property type="term" value="P:methylation"/>
    <property type="evidence" value="ECO:0007669"/>
    <property type="project" value="UniProtKB-KW"/>
</dbReference>
<dbReference type="InterPro" id="IPR001077">
    <property type="entry name" value="COMT_C"/>
</dbReference>
<dbReference type="OrthoDB" id="1606438at2759"/>
<dbReference type="InterPro" id="IPR016461">
    <property type="entry name" value="COMT-like"/>
</dbReference>
<proteinExistence type="predicted"/>
<keyword evidence="6" id="KW-1185">Reference proteome</keyword>
<dbReference type="SUPFAM" id="SSF46785">
    <property type="entry name" value="Winged helix' DNA-binding domain"/>
    <property type="match status" value="1"/>
</dbReference>
<evidence type="ECO:0000256" key="1">
    <source>
        <dbReference type="ARBA" id="ARBA00022603"/>
    </source>
</evidence>
<evidence type="ECO:0000256" key="3">
    <source>
        <dbReference type="ARBA" id="ARBA00022691"/>
    </source>
</evidence>
<accession>A0A9P9AAP4</accession>
<dbReference type="AlphaFoldDB" id="A0A9P9AAP4"/>
<dbReference type="PANTHER" id="PTHR43712:SF5">
    <property type="entry name" value="O-METHYLTRANSFERASE ASQN-RELATED"/>
    <property type="match status" value="1"/>
</dbReference>
<evidence type="ECO:0000313" key="6">
    <source>
        <dbReference type="Proteomes" id="UP000770015"/>
    </source>
</evidence>
<name>A0A9P9AAP4_9PEZI</name>
<organism evidence="5 6">
    <name type="scientific">Plectosphaerella plurivora</name>
    <dbReference type="NCBI Taxonomy" id="936078"/>
    <lineage>
        <taxon>Eukaryota</taxon>
        <taxon>Fungi</taxon>
        <taxon>Dikarya</taxon>
        <taxon>Ascomycota</taxon>
        <taxon>Pezizomycotina</taxon>
        <taxon>Sordariomycetes</taxon>
        <taxon>Hypocreomycetidae</taxon>
        <taxon>Glomerellales</taxon>
        <taxon>Plectosphaerellaceae</taxon>
        <taxon>Plectosphaerella</taxon>
    </lineage>
</organism>
<dbReference type="Gene3D" id="3.40.50.150">
    <property type="entry name" value="Vaccinia Virus protein VP39"/>
    <property type="match status" value="1"/>
</dbReference>
<dbReference type="Pfam" id="PF00891">
    <property type="entry name" value="Methyltransf_2"/>
    <property type="match status" value="1"/>
</dbReference>
<dbReference type="GO" id="GO:0008171">
    <property type="term" value="F:O-methyltransferase activity"/>
    <property type="evidence" value="ECO:0007669"/>
    <property type="project" value="InterPro"/>
</dbReference>
<dbReference type="Gene3D" id="1.10.10.10">
    <property type="entry name" value="Winged helix-like DNA-binding domain superfamily/Winged helix DNA-binding domain"/>
    <property type="match status" value="1"/>
</dbReference>
<dbReference type="Proteomes" id="UP000770015">
    <property type="component" value="Unassembled WGS sequence"/>
</dbReference>
<evidence type="ECO:0000256" key="2">
    <source>
        <dbReference type="ARBA" id="ARBA00022679"/>
    </source>
</evidence>
<comment type="caution">
    <text evidence="5">The sequence shown here is derived from an EMBL/GenBank/DDBJ whole genome shotgun (WGS) entry which is preliminary data.</text>
</comment>
<keyword evidence="3" id="KW-0949">S-adenosyl-L-methionine</keyword>
<evidence type="ECO:0000313" key="5">
    <source>
        <dbReference type="EMBL" id="KAH6685476.1"/>
    </source>
</evidence>